<dbReference type="RefSeq" id="WP_032419993.1">
    <property type="nucleotide sequence ID" value="NZ_CP104450.1"/>
</dbReference>
<feature type="domain" description="DUF3850" evidence="1">
    <location>
        <begin position="4"/>
        <end position="83"/>
    </location>
</feature>
<dbReference type="AlphaFoldDB" id="A0A9Q9MXY4"/>
<sequence>MRKTHQLKIRPEFFQAVINETKKAEFRRADRAFAVGDLLCLNEYGACEYDPKKVGFTGAFVYVLVTHITDLSEWAPGYVMLSIQRRQMGELCG</sequence>
<evidence type="ECO:0000313" key="2">
    <source>
        <dbReference type="EMBL" id="UXE39354.1"/>
    </source>
</evidence>
<dbReference type="InterPro" id="IPR039440">
    <property type="entry name" value="DUF3850"/>
</dbReference>
<protein>
    <submittedName>
        <fullName evidence="2">DUF3850 domain-containing protein</fullName>
    </submittedName>
</protein>
<gene>
    <name evidence="2" type="ORF">N2J37_06225</name>
</gene>
<dbReference type="SUPFAM" id="SSF88697">
    <property type="entry name" value="PUA domain-like"/>
    <property type="match status" value="1"/>
</dbReference>
<dbReference type="Proteomes" id="UP001064206">
    <property type="component" value="Chromosome"/>
</dbReference>
<name>A0A9Q9MXY4_RAOOR</name>
<evidence type="ECO:0000313" key="3">
    <source>
        <dbReference type="Proteomes" id="UP001064206"/>
    </source>
</evidence>
<accession>A0A9Q9MXY4</accession>
<proteinExistence type="predicted"/>
<dbReference type="InterPro" id="IPR015947">
    <property type="entry name" value="PUA-like_sf"/>
</dbReference>
<organism evidence="2 3">
    <name type="scientific">Raoultella ornithinolytica</name>
    <name type="common">Klebsiella ornithinolytica</name>
    <dbReference type="NCBI Taxonomy" id="54291"/>
    <lineage>
        <taxon>Bacteria</taxon>
        <taxon>Pseudomonadati</taxon>
        <taxon>Pseudomonadota</taxon>
        <taxon>Gammaproteobacteria</taxon>
        <taxon>Enterobacterales</taxon>
        <taxon>Enterobacteriaceae</taxon>
        <taxon>Klebsiella/Raoultella group</taxon>
        <taxon>Raoultella</taxon>
    </lineage>
</organism>
<dbReference type="Pfam" id="PF12961">
    <property type="entry name" value="DUF3850"/>
    <property type="match status" value="1"/>
</dbReference>
<dbReference type="Gene3D" id="2.30.130.30">
    <property type="entry name" value="Hypothetical protein"/>
    <property type="match status" value="1"/>
</dbReference>
<reference evidence="2" key="1">
    <citation type="submission" date="2022-09" db="EMBL/GenBank/DDBJ databases">
        <title>Multidrug resistance Raoultella ornithinolytica Strain MQB_Silv_108.</title>
        <authorList>
            <person name="Quintela-Baluja M."/>
        </authorList>
    </citation>
    <scope>NUCLEOTIDE SEQUENCE</scope>
    <source>
        <strain evidence="2">MQB_Silv_108</strain>
    </source>
</reference>
<evidence type="ECO:0000259" key="1">
    <source>
        <dbReference type="Pfam" id="PF12961"/>
    </source>
</evidence>
<dbReference type="EMBL" id="CP104450">
    <property type="protein sequence ID" value="UXE39354.1"/>
    <property type="molecule type" value="Genomic_DNA"/>
</dbReference>